<dbReference type="Gene3D" id="3.30.1120.10">
    <property type="match status" value="1"/>
</dbReference>
<evidence type="ECO:0000259" key="6">
    <source>
        <dbReference type="Pfam" id="PF00884"/>
    </source>
</evidence>
<dbReference type="AlphaFoldDB" id="A0A4Q1S8Q9"/>
<keyword evidence="4" id="KW-0106">Calcium</keyword>
<dbReference type="PANTHER" id="PTHR42693">
    <property type="entry name" value="ARYLSULFATASE FAMILY MEMBER"/>
    <property type="match status" value="1"/>
</dbReference>
<dbReference type="SUPFAM" id="SSF53649">
    <property type="entry name" value="Alkaline phosphatase-like"/>
    <property type="match status" value="1"/>
</dbReference>
<dbReference type="InterPro" id="IPR017850">
    <property type="entry name" value="Alkaline_phosphatase_core_sf"/>
</dbReference>
<dbReference type="Gene3D" id="3.40.720.10">
    <property type="entry name" value="Alkaline Phosphatase, subunit A"/>
    <property type="match status" value="1"/>
</dbReference>
<protein>
    <submittedName>
        <fullName evidence="7">Sulfatase</fullName>
    </submittedName>
</protein>
<evidence type="ECO:0000256" key="5">
    <source>
        <dbReference type="SAM" id="MobiDB-lite"/>
    </source>
</evidence>
<dbReference type="PANTHER" id="PTHR42693:SF53">
    <property type="entry name" value="ENDO-4-O-SULFATASE"/>
    <property type="match status" value="1"/>
</dbReference>
<keyword evidence="2" id="KW-0479">Metal-binding</keyword>
<keyword evidence="3" id="KW-0378">Hydrolase</keyword>
<accession>A0A4Q1S8Q9</accession>
<name>A0A4Q1S8Q9_9BACT</name>
<reference evidence="7 8" key="1">
    <citation type="journal article" date="2016" name="Int. J. Syst. Evol. Microbiol.">
        <title>Acidipila dinghuensis sp. nov., an acidobacterium isolated from forest soil.</title>
        <authorList>
            <person name="Jiang Y.W."/>
            <person name="Wang J."/>
            <person name="Chen M.H."/>
            <person name="Lv Y.Y."/>
            <person name="Qiu L.H."/>
        </authorList>
    </citation>
    <scope>NUCLEOTIDE SEQUENCE [LARGE SCALE GENOMIC DNA]</scope>
    <source>
        <strain evidence="7 8">DHOF10</strain>
    </source>
</reference>
<dbReference type="EMBL" id="SDMK01000006">
    <property type="protein sequence ID" value="RXS93000.1"/>
    <property type="molecule type" value="Genomic_DNA"/>
</dbReference>
<evidence type="ECO:0000256" key="4">
    <source>
        <dbReference type="ARBA" id="ARBA00022837"/>
    </source>
</evidence>
<evidence type="ECO:0000313" key="7">
    <source>
        <dbReference type="EMBL" id="RXS93000.1"/>
    </source>
</evidence>
<evidence type="ECO:0000256" key="1">
    <source>
        <dbReference type="ARBA" id="ARBA00008779"/>
    </source>
</evidence>
<feature type="region of interest" description="Disordered" evidence="5">
    <location>
        <begin position="462"/>
        <end position="481"/>
    </location>
</feature>
<dbReference type="InterPro" id="IPR050738">
    <property type="entry name" value="Sulfatase"/>
</dbReference>
<dbReference type="InterPro" id="IPR024607">
    <property type="entry name" value="Sulfatase_CS"/>
</dbReference>
<evidence type="ECO:0000313" key="8">
    <source>
        <dbReference type="Proteomes" id="UP000290253"/>
    </source>
</evidence>
<organism evidence="7 8">
    <name type="scientific">Silvibacterium dinghuense</name>
    <dbReference type="NCBI Taxonomy" id="1560006"/>
    <lineage>
        <taxon>Bacteria</taxon>
        <taxon>Pseudomonadati</taxon>
        <taxon>Acidobacteriota</taxon>
        <taxon>Terriglobia</taxon>
        <taxon>Terriglobales</taxon>
        <taxon>Acidobacteriaceae</taxon>
        <taxon>Silvibacterium</taxon>
    </lineage>
</organism>
<dbReference type="Pfam" id="PF00884">
    <property type="entry name" value="Sulfatase"/>
    <property type="match status" value="1"/>
</dbReference>
<dbReference type="CDD" id="cd16145">
    <property type="entry name" value="ARS_like"/>
    <property type="match status" value="1"/>
</dbReference>
<feature type="domain" description="Sulfatase N-terminal" evidence="6">
    <location>
        <begin position="39"/>
        <end position="372"/>
    </location>
</feature>
<dbReference type="OrthoDB" id="9762324at2"/>
<dbReference type="InterPro" id="IPR000917">
    <property type="entry name" value="Sulfatase_N"/>
</dbReference>
<proteinExistence type="inferred from homology"/>
<evidence type="ECO:0000256" key="3">
    <source>
        <dbReference type="ARBA" id="ARBA00022801"/>
    </source>
</evidence>
<comment type="similarity">
    <text evidence="1">Belongs to the sulfatase family.</text>
</comment>
<dbReference type="Proteomes" id="UP000290253">
    <property type="component" value="Unassembled WGS sequence"/>
</dbReference>
<keyword evidence="8" id="KW-1185">Reference proteome</keyword>
<dbReference type="PROSITE" id="PS00523">
    <property type="entry name" value="SULFATASE_1"/>
    <property type="match status" value="1"/>
</dbReference>
<comment type="caution">
    <text evidence="7">The sequence shown here is derived from an EMBL/GenBank/DDBJ whole genome shotgun (WGS) entry which is preliminary data.</text>
</comment>
<evidence type="ECO:0000256" key="2">
    <source>
        <dbReference type="ARBA" id="ARBA00022723"/>
    </source>
</evidence>
<dbReference type="GO" id="GO:0004065">
    <property type="term" value="F:arylsulfatase activity"/>
    <property type="evidence" value="ECO:0007669"/>
    <property type="project" value="TreeGrafter"/>
</dbReference>
<dbReference type="GO" id="GO:0046872">
    <property type="term" value="F:metal ion binding"/>
    <property type="evidence" value="ECO:0007669"/>
    <property type="project" value="UniProtKB-KW"/>
</dbReference>
<gene>
    <name evidence="7" type="ORF">ESZ00_19375</name>
</gene>
<sequence length="481" mass="54144">MDLHHEHTRVTRRSFMASSFAACIASIAQAKTSNRKKRPNIVFILADDMGYADTSVYGQKKFRTPNIDKLAAEGLRFTDAYAGAPVCAPSRSALMTGQNTGHTRVRDNFALAAGHVGHKGKQEIRRASLTAEDKTVADYLKAADYRTGLAGKWHLDGYDPGAAPNRHGFDWFRGWLTQTETTQGYYPTQWYHNEELIDLPENADNKRGRYETFLVTDDSLDFLREGAKDDKPFFLYVAYSAPHSPYQAPDFGSYANEPWDDDEKTYAAMIEYLDQGVGKLVSALKEQGLEEDTVVFFASDNGPRSEPTPEQTKVVNFFDSHGILQGYKRDMYEGGIRDPLIVRWPGNIRAGSTTVSPTYFPDFLPTALELADAPPEATDGLSILPILRNPKSTALDDRLMYWEFYEPVYRQAARWGKWKAVRLKRDAPLELYDLSVDPSEEHNIASEYPDIVKRLDDYTRASHHASPEYPGTLEPTPSGQP</sequence>